<gene>
    <name evidence="1" type="ORF">EVA_20281</name>
</gene>
<comment type="caution">
    <text evidence="1">The sequence shown here is derived from an EMBL/GenBank/DDBJ whole genome shotgun (WGS) entry which is preliminary data.</text>
</comment>
<organism evidence="1">
    <name type="scientific">gut metagenome</name>
    <dbReference type="NCBI Taxonomy" id="749906"/>
    <lineage>
        <taxon>unclassified sequences</taxon>
        <taxon>metagenomes</taxon>
        <taxon>organismal metagenomes</taxon>
    </lineage>
</organism>
<name>J9FB05_9ZZZZ</name>
<accession>J9FB05</accession>
<protein>
    <submittedName>
        <fullName evidence="1">Uncharacterized protein</fullName>
    </submittedName>
</protein>
<proteinExistence type="predicted"/>
<reference evidence="1" key="1">
    <citation type="journal article" date="2012" name="PLoS ONE">
        <title>Gene sets for utilization of primary and secondary nutrition supplies in the distal gut of endangered iberian lynx.</title>
        <authorList>
            <person name="Alcaide M."/>
            <person name="Messina E."/>
            <person name="Richter M."/>
            <person name="Bargiela R."/>
            <person name="Peplies J."/>
            <person name="Huws S.A."/>
            <person name="Newbold C.J."/>
            <person name="Golyshin P.N."/>
            <person name="Simon M.A."/>
            <person name="Lopez G."/>
            <person name="Yakimov M.M."/>
            <person name="Ferrer M."/>
        </authorList>
    </citation>
    <scope>NUCLEOTIDE SEQUENCE</scope>
</reference>
<evidence type="ECO:0000313" key="1">
    <source>
        <dbReference type="EMBL" id="EJW91613.1"/>
    </source>
</evidence>
<dbReference type="AlphaFoldDB" id="J9FB05"/>
<dbReference type="EMBL" id="AMCI01008060">
    <property type="protein sequence ID" value="EJW91613.1"/>
    <property type="molecule type" value="Genomic_DNA"/>
</dbReference>
<sequence>MAQSYAIILQSSPKNRTFARSKRGSRQDHRFTNQRIRQWRMKY</sequence>